<organism evidence="8 9">
    <name type="scientific">Nocardioides perillae</name>
    <dbReference type="NCBI Taxonomy" id="1119534"/>
    <lineage>
        <taxon>Bacteria</taxon>
        <taxon>Bacillati</taxon>
        <taxon>Actinomycetota</taxon>
        <taxon>Actinomycetes</taxon>
        <taxon>Propionibacteriales</taxon>
        <taxon>Nocardioidaceae</taxon>
        <taxon>Nocardioides</taxon>
    </lineage>
</organism>
<dbReference type="Proteomes" id="UP000544110">
    <property type="component" value="Unassembled WGS sequence"/>
</dbReference>
<evidence type="ECO:0000256" key="2">
    <source>
        <dbReference type="ARBA" id="ARBA00022475"/>
    </source>
</evidence>
<name>A0A7Y9RUM4_9ACTN</name>
<keyword evidence="3 6" id="KW-0812">Transmembrane</keyword>
<evidence type="ECO:0000256" key="4">
    <source>
        <dbReference type="ARBA" id="ARBA00022989"/>
    </source>
</evidence>
<evidence type="ECO:0000256" key="6">
    <source>
        <dbReference type="SAM" id="Phobius"/>
    </source>
</evidence>
<keyword evidence="2" id="KW-1003">Cell membrane</keyword>
<feature type="domain" description="ABC3 transporter permease C-terminal" evidence="7">
    <location>
        <begin position="81"/>
        <end position="174"/>
    </location>
</feature>
<gene>
    <name evidence="8" type="ORF">BJ989_000564</name>
</gene>
<evidence type="ECO:0000259" key="7">
    <source>
        <dbReference type="Pfam" id="PF02687"/>
    </source>
</evidence>
<feature type="transmembrane region" description="Helical" evidence="6">
    <location>
        <begin position="157"/>
        <end position="176"/>
    </location>
</feature>
<feature type="transmembrane region" description="Helical" evidence="6">
    <location>
        <begin position="207"/>
        <end position="228"/>
    </location>
</feature>
<keyword evidence="5 6" id="KW-0472">Membrane</keyword>
<dbReference type="GO" id="GO:0005886">
    <property type="term" value="C:plasma membrane"/>
    <property type="evidence" value="ECO:0007669"/>
    <property type="project" value="UniProtKB-SubCell"/>
</dbReference>
<evidence type="ECO:0000256" key="1">
    <source>
        <dbReference type="ARBA" id="ARBA00004651"/>
    </source>
</evidence>
<feature type="transmembrane region" description="Helical" evidence="6">
    <location>
        <begin position="116"/>
        <end position="137"/>
    </location>
</feature>
<keyword evidence="9" id="KW-1185">Reference proteome</keyword>
<evidence type="ECO:0000256" key="5">
    <source>
        <dbReference type="ARBA" id="ARBA00023136"/>
    </source>
</evidence>
<feature type="transmembrane region" description="Helical" evidence="6">
    <location>
        <begin position="63"/>
        <end position="87"/>
    </location>
</feature>
<evidence type="ECO:0000256" key="3">
    <source>
        <dbReference type="ARBA" id="ARBA00022692"/>
    </source>
</evidence>
<comment type="subcellular location">
    <subcellularLocation>
        <location evidence="1">Cell membrane</location>
        <topology evidence="1">Multi-pass membrane protein</topology>
    </subcellularLocation>
</comment>
<dbReference type="EMBL" id="JACCAC010000001">
    <property type="protein sequence ID" value="NYG54260.1"/>
    <property type="molecule type" value="Genomic_DNA"/>
</dbReference>
<comment type="caution">
    <text evidence="8">The sequence shown here is derived from an EMBL/GenBank/DDBJ whole genome shotgun (WGS) entry which is preliminary data.</text>
</comment>
<feature type="transmembrane region" description="Helical" evidence="6">
    <location>
        <begin position="317"/>
        <end position="340"/>
    </location>
</feature>
<feature type="transmembrane region" description="Helical" evidence="6">
    <location>
        <begin position="403"/>
        <end position="429"/>
    </location>
</feature>
<keyword evidence="4 6" id="KW-1133">Transmembrane helix</keyword>
<accession>A0A7Y9RUM4</accession>
<feature type="transmembrane region" description="Helical" evidence="6">
    <location>
        <begin position="234"/>
        <end position="262"/>
    </location>
</feature>
<protein>
    <recommendedName>
        <fullName evidence="7">ABC3 transporter permease C-terminal domain-containing protein</fullName>
    </recommendedName>
</protein>
<reference evidence="8 9" key="1">
    <citation type="submission" date="2020-07" db="EMBL/GenBank/DDBJ databases">
        <title>Sequencing the genomes of 1000 actinobacteria strains.</title>
        <authorList>
            <person name="Klenk H.-P."/>
        </authorList>
    </citation>
    <scope>NUCLEOTIDE SEQUENCE [LARGE SCALE GENOMIC DNA]</scope>
    <source>
        <strain evidence="8 9">DSM 24552</strain>
    </source>
</reference>
<feature type="transmembrane region" description="Helical" evidence="6">
    <location>
        <begin position="283"/>
        <end position="305"/>
    </location>
</feature>
<evidence type="ECO:0000313" key="8">
    <source>
        <dbReference type="EMBL" id="NYG54260.1"/>
    </source>
</evidence>
<dbReference type="RefSeq" id="WP_179516916.1">
    <property type="nucleotide sequence ID" value="NZ_JACCAC010000001.1"/>
</dbReference>
<feature type="transmembrane region" description="Helical" evidence="6">
    <location>
        <begin position="20"/>
        <end position="43"/>
    </location>
</feature>
<proteinExistence type="predicted"/>
<feature type="transmembrane region" description="Helical" evidence="6">
    <location>
        <begin position="374"/>
        <end position="397"/>
    </location>
</feature>
<evidence type="ECO:0000313" key="9">
    <source>
        <dbReference type="Proteomes" id="UP000544110"/>
    </source>
</evidence>
<dbReference type="Pfam" id="PF02687">
    <property type="entry name" value="FtsX"/>
    <property type="match status" value="1"/>
</dbReference>
<sequence>MRPLWRVGLDAVGRGRASLVLACTAVVSGLLLVGASIVQLSLVDRGDRGSYESGMLGVVADPSLRPGVLFGIALACLPLLLLLDQAVRLGSADRRRRVAALRVAGATRRDLGRLGAVEVGVPAVAGALLGVVVWAVLRQVLGVALLERQAALVPVTVGPGPWVPVVVGVLAAYGLLVGRRAGRRAATTDGLGEAGGPRGLARPPRPWGLLPLGVGVALLWGLATGGGAPGDDALTLLAVAAIAAGMVLLAPAVAHAVAGLVARRARGATALLASRRLQVDARPAGRAAAAVGAVALALGVVGGFVPDVWGVDSYDRGFYLAPALLAAILAAGLVAASLAVHTTETVLDRQRELATLVATGVPAAVVSRSQRLECLMATVPMALLGALLGGVGFAAMADTGLGGYVGAVVGTLVALTVVAGAVTLATALLRPWVEAALQPDALRTA</sequence>
<dbReference type="InterPro" id="IPR003838">
    <property type="entry name" value="ABC3_permease_C"/>
</dbReference>
<dbReference type="AlphaFoldDB" id="A0A7Y9RUM4"/>